<keyword evidence="1" id="KW-1133">Transmembrane helix</keyword>
<evidence type="ECO:0000256" key="1">
    <source>
        <dbReference type="SAM" id="Phobius"/>
    </source>
</evidence>
<dbReference type="InterPro" id="IPR050879">
    <property type="entry name" value="Acyltransferase_3"/>
</dbReference>
<keyword evidence="1" id="KW-0812">Transmembrane</keyword>
<feature type="transmembrane region" description="Helical" evidence="1">
    <location>
        <begin position="154"/>
        <end position="181"/>
    </location>
</feature>
<evidence type="ECO:0000259" key="2">
    <source>
        <dbReference type="Pfam" id="PF01757"/>
    </source>
</evidence>
<dbReference type="Proteomes" id="UP001652504">
    <property type="component" value="Unassembled WGS sequence"/>
</dbReference>
<feature type="transmembrane region" description="Helical" evidence="1">
    <location>
        <begin position="31"/>
        <end position="48"/>
    </location>
</feature>
<keyword evidence="3" id="KW-0012">Acyltransferase</keyword>
<reference evidence="3 4" key="1">
    <citation type="submission" date="2022-10" db="EMBL/GenBank/DDBJ databases">
        <title>Aestuariibacter sp. AA17 isolated from Montipora capitata coral fragment.</title>
        <authorList>
            <person name="Emsley S.A."/>
            <person name="Pfannmuller K.M."/>
            <person name="Loughran R.M."/>
            <person name="Shlafstein M."/>
            <person name="Papke E."/>
            <person name="Saw J.H."/>
            <person name="Ushijima B."/>
            <person name="Videau P."/>
        </authorList>
    </citation>
    <scope>NUCLEOTIDE SEQUENCE [LARGE SCALE GENOMIC DNA]</scope>
    <source>
        <strain evidence="3 4">AA17</strain>
    </source>
</reference>
<keyword evidence="3" id="KW-0808">Transferase</keyword>
<name>A0ABT3ABQ3_9ALTE</name>
<feature type="domain" description="Acyltransferase 3" evidence="2">
    <location>
        <begin position="25"/>
        <end position="352"/>
    </location>
</feature>
<dbReference type="RefSeq" id="WP_263713315.1">
    <property type="nucleotide sequence ID" value="NZ_JAOWKX010000008.1"/>
</dbReference>
<evidence type="ECO:0000313" key="4">
    <source>
        <dbReference type="Proteomes" id="UP001652504"/>
    </source>
</evidence>
<protein>
    <submittedName>
        <fullName evidence="3">Acyltransferase</fullName>
    </submittedName>
</protein>
<feature type="transmembrane region" description="Helical" evidence="1">
    <location>
        <begin position="239"/>
        <end position="256"/>
    </location>
</feature>
<feature type="transmembrane region" description="Helical" evidence="1">
    <location>
        <begin position="188"/>
        <end position="206"/>
    </location>
</feature>
<proteinExistence type="predicted"/>
<feature type="transmembrane region" description="Helical" evidence="1">
    <location>
        <begin position="334"/>
        <end position="356"/>
    </location>
</feature>
<organism evidence="3 4">
    <name type="scientific">Fluctibacter corallii</name>
    <dbReference type="NCBI Taxonomy" id="2984329"/>
    <lineage>
        <taxon>Bacteria</taxon>
        <taxon>Pseudomonadati</taxon>
        <taxon>Pseudomonadota</taxon>
        <taxon>Gammaproteobacteria</taxon>
        <taxon>Alteromonadales</taxon>
        <taxon>Alteromonadaceae</taxon>
        <taxon>Fluctibacter</taxon>
    </lineage>
</organism>
<dbReference type="Pfam" id="PF01757">
    <property type="entry name" value="Acyl_transf_3"/>
    <property type="match status" value="1"/>
</dbReference>
<keyword evidence="4" id="KW-1185">Reference proteome</keyword>
<keyword evidence="1" id="KW-0472">Membrane</keyword>
<feature type="transmembrane region" description="Helical" evidence="1">
    <location>
        <begin position="262"/>
        <end position="281"/>
    </location>
</feature>
<dbReference type="EMBL" id="JAOWKX010000008">
    <property type="protein sequence ID" value="MCV2886025.1"/>
    <property type="molecule type" value="Genomic_DNA"/>
</dbReference>
<feature type="transmembrane region" description="Helical" evidence="1">
    <location>
        <begin position="68"/>
        <end position="85"/>
    </location>
</feature>
<sequence length="386" mass="44519">MDTRSTFKARLENTFEIAHANHQPIYSMEGIRGFAVFLVFIVHYSTLMEPWLHIDSSMNQISHYLRRISNLGVDIFFVLCGYLIYGTLLGRDIIFRPYLKRRIKRIYPTFIVVLALYLVISWLIPSASKLPDAGIDAFWLILQNVLLLPGMFDIPAIITVAWSLSYEMFFYLAVPLVILLLRMNRVSSPQRIVCLAGIACVSLVYFSVNTEYVRMLMFLSGMMLFEVQKTKLARYSQGLGLPMLLLSFGAVIVLQESALMGWWLYAFLYFTFIVFCLDCFSQKGIANRLFSRKYLRWFGNMSYSYYLLHGLCLNAFFMVLAYALPPSATHNSLYWLALLPAFILTLVPSAALFVFIERPFSLERKRSFTETLRNTIGNTSTRRVTT</sequence>
<feature type="transmembrane region" description="Helical" evidence="1">
    <location>
        <begin position="106"/>
        <end position="124"/>
    </location>
</feature>
<evidence type="ECO:0000313" key="3">
    <source>
        <dbReference type="EMBL" id="MCV2886025.1"/>
    </source>
</evidence>
<dbReference type="GO" id="GO:0016746">
    <property type="term" value="F:acyltransferase activity"/>
    <property type="evidence" value="ECO:0007669"/>
    <property type="project" value="UniProtKB-KW"/>
</dbReference>
<accession>A0ABT3ABQ3</accession>
<gene>
    <name evidence="3" type="ORF">OE749_15130</name>
</gene>
<dbReference type="PANTHER" id="PTHR23028">
    <property type="entry name" value="ACETYLTRANSFERASE"/>
    <property type="match status" value="1"/>
</dbReference>
<dbReference type="InterPro" id="IPR002656">
    <property type="entry name" value="Acyl_transf_3_dom"/>
</dbReference>
<comment type="caution">
    <text evidence="3">The sequence shown here is derived from an EMBL/GenBank/DDBJ whole genome shotgun (WGS) entry which is preliminary data.</text>
</comment>
<feature type="transmembrane region" description="Helical" evidence="1">
    <location>
        <begin position="302"/>
        <end position="322"/>
    </location>
</feature>